<dbReference type="GO" id="GO:0030246">
    <property type="term" value="F:carbohydrate binding"/>
    <property type="evidence" value="ECO:0007669"/>
    <property type="project" value="UniProtKB-KW"/>
</dbReference>
<dbReference type="Proteomes" id="UP000694389">
    <property type="component" value="Unassembled WGS sequence"/>
</dbReference>
<protein>
    <recommendedName>
        <fullName evidence="4">C-type lectin domain-containing protein</fullName>
    </recommendedName>
</protein>
<evidence type="ECO:0000313" key="5">
    <source>
        <dbReference type="Ensembl" id="ENSDLAP00005021925.1"/>
    </source>
</evidence>
<dbReference type="InterPro" id="IPR016187">
    <property type="entry name" value="CTDL_fold"/>
</dbReference>
<evidence type="ECO:0000313" key="6">
    <source>
        <dbReference type="Proteomes" id="UP000694389"/>
    </source>
</evidence>
<dbReference type="InterPro" id="IPR001304">
    <property type="entry name" value="C-type_lectin-like"/>
</dbReference>
<proteinExistence type="predicted"/>
<dbReference type="InterPro" id="IPR033989">
    <property type="entry name" value="CD209-like_CTLD"/>
</dbReference>
<keyword evidence="3" id="KW-1133">Transmembrane helix</keyword>
<dbReference type="PROSITE" id="PS00615">
    <property type="entry name" value="C_TYPE_LECTIN_1"/>
    <property type="match status" value="1"/>
</dbReference>
<keyword evidence="3" id="KW-0472">Membrane</keyword>
<dbReference type="AlphaFoldDB" id="A0A8C4ENM8"/>
<accession>A0A8C4ENM8</accession>
<dbReference type="GeneTree" id="ENSGT01020000230338"/>
<keyword evidence="1" id="KW-0430">Lectin</keyword>
<evidence type="ECO:0000256" key="3">
    <source>
        <dbReference type="SAM" id="Phobius"/>
    </source>
</evidence>
<sequence>MEIDDDVYINKNLTMEGDFQRKKQPSRCVNVCLGLLCAILLAGNIAQIIYCNKNHLQISYNSLWKEKEQLKTSCNTLQKEKENLQTNCKIVCQTGWFKFDISCYFVSTLKKNWTLSRQDCITRGADLVSIDGMDEQEFVHGLLRTGQNAWIGLTDSLKEGTWMWVDGEPVTTSYWQPGQPNSYNGNQDCGEMVEKSGMGEWNDDGCFAEQIWICEK</sequence>
<name>A0A8C4ENM8_DICLA</name>
<feature type="transmembrane region" description="Helical" evidence="3">
    <location>
        <begin position="28"/>
        <end position="50"/>
    </location>
</feature>
<dbReference type="Pfam" id="PF00059">
    <property type="entry name" value="Lectin_C"/>
    <property type="match status" value="1"/>
</dbReference>
<keyword evidence="3" id="KW-0812">Transmembrane</keyword>
<evidence type="ECO:0000259" key="4">
    <source>
        <dbReference type="PROSITE" id="PS50041"/>
    </source>
</evidence>
<dbReference type="PANTHER" id="PTHR22803">
    <property type="entry name" value="MANNOSE, PHOSPHOLIPASE, LECTIN RECEPTOR RELATED"/>
    <property type="match status" value="1"/>
</dbReference>
<organism evidence="5 6">
    <name type="scientific">Dicentrarchus labrax</name>
    <name type="common">European seabass</name>
    <name type="synonym">Morone labrax</name>
    <dbReference type="NCBI Taxonomy" id="13489"/>
    <lineage>
        <taxon>Eukaryota</taxon>
        <taxon>Metazoa</taxon>
        <taxon>Chordata</taxon>
        <taxon>Craniata</taxon>
        <taxon>Vertebrata</taxon>
        <taxon>Euteleostomi</taxon>
        <taxon>Actinopterygii</taxon>
        <taxon>Neopterygii</taxon>
        <taxon>Teleostei</taxon>
        <taxon>Neoteleostei</taxon>
        <taxon>Acanthomorphata</taxon>
        <taxon>Eupercaria</taxon>
        <taxon>Moronidae</taxon>
        <taxon>Dicentrarchus</taxon>
    </lineage>
</organism>
<dbReference type="CDD" id="cd03590">
    <property type="entry name" value="CLECT_DC-SIGN_like"/>
    <property type="match status" value="1"/>
</dbReference>
<dbReference type="SUPFAM" id="SSF56436">
    <property type="entry name" value="C-type lectin-like"/>
    <property type="match status" value="1"/>
</dbReference>
<dbReference type="Ensembl" id="ENSDLAT00005023476.2">
    <property type="protein sequence ID" value="ENSDLAP00005021925.1"/>
    <property type="gene ID" value="ENSDLAG00005010099.2"/>
</dbReference>
<evidence type="ECO:0000256" key="1">
    <source>
        <dbReference type="ARBA" id="ARBA00022734"/>
    </source>
</evidence>
<dbReference type="Gene3D" id="1.20.5.400">
    <property type="match status" value="1"/>
</dbReference>
<keyword evidence="6" id="KW-1185">Reference proteome</keyword>
<reference evidence="5" key="2">
    <citation type="submission" date="2025-09" db="UniProtKB">
        <authorList>
            <consortium name="Ensembl"/>
        </authorList>
    </citation>
    <scope>IDENTIFICATION</scope>
</reference>
<dbReference type="SMART" id="SM00034">
    <property type="entry name" value="CLECT"/>
    <property type="match status" value="1"/>
</dbReference>
<reference evidence="5" key="1">
    <citation type="submission" date="2025-08" db="UniProtKB">
        <authorList>
            <consortium name="Ensembl"/>
        </authorList>
    </citation>
    <scope>IDENTIFICATION</scope>
</reference>
<feature type="domain" description="C-type lectin" evidence="4">
    <location>
        <begin position="99"/>
        <end position="215"/>
    </location>
</feature>
<dbReference type="Gene3D" id="3.10.100.10">
    <property type="entry name" value="Mannose-Binding Protein A, subunit A"/>
    <property type="match status" value="1"/>
</dbReference>
<evidence type="ECO:0000256" key="2">
    <source>
        <dbReference type="ARBA" id="ARBA00023157"/>
    </source>
</evidence>
<dbReference type="InterPro" id="IPR018378">
    <property type="entry name" value="C-type_lectin_CS"/>
</dbReference>
<dbReference type="PROSITE" id="PS50041">
    <property type="entry name" value="C_TYPE_LECTIN_2"/>
    <property type="match status" value="1"/>
</dbReference>
<keyword evidence="2" id="KW-1015">Disulfide bond</keyword>
<dbReference type="InterPro" id="IPR050111">
    <property type="entry name" value="C-type_lectin/snaclec_domain"/>
</dbReference>
<dbReference type="InterPro" id="IPR016186">
    <property type="entry name" value="C-type_lectin-like/link_sf"/>
</dbReference>